<evidence type="ECO:0000313" key="2">
    <source>
        <dbReference type="EMBL" id="SFE13234.1"/>
    </source>
</evidence>
<keyword evidence="3" id="KW-1185">Reference proteome</keyword>
<feature type="region of interest" description="Disordered" evidence="1">
    <location>
        <begin position="1"/>
        <end position="28"/>
    </location>
</feature>
<sequence length="190" mass="20570">MDRGGLDGLAREQASSSSGSSHRASLPKTVTLGGQKYLSVDSIPEQTRNALKAVSDPVQALQLDDNSVFYRVTDRKWLKNGQLAGNPESLARIENHQVVRQDAPHRAASMQAKHLKDPTLNVMHGSGARDAALAYMEEGRQLVSFTLGDVRKLGGGEVYFDTTSLYDDGDGNASLIVTVPRHKKLAVTVE</sequence>
<dbReference type="Pfam" id="PF09143">
    <property type="entry name" value="AvrPphF-ORF-2"/>
    <property type="match status" value="1"/>
</dbReference>
<dbReference type="InterPro" id="IPR015226">
    <property type="entry name" value="T3_effector_HopF2"/>
</dbReference>
<reference evidence="3" key="1">
    <citation type="submission" date="2016-10" db="EMBL/GenBank/DDBJ databases">
        <authorList>
            <person name="Varghese N."/>
            <person name="Submissions S."/>
        </authorList>
    </citation>
    <scope>NUCLEOTIDE SEQUENCE [LARGE SCALE GENOMIC DNA]</scope>
    <source>
        <strain evidence="3">DSM 7481</strain>
    </source>
</reference>
<dbReference type="AlphaFoldDB" id="A0A1I1Y109"/>
<dbReference type="SUPFAM" id="SSF56399">
    <property type="entry name" value="ADP-ribosylation"/>
    <property type="match status" value="1"/>
</dbReference>
<protein>
    <submittedName>
        <fullName evidence="2">AvrPphF-ORF-2</fullName>
    </submittedName>
</protein>
<evidence type="ECO:0000256" key="1">
    <source>
        <dbReference type="SAM" id="MobiDB-lite"/>
    </source>
</evidence>
<gene>
    <name evidence="2" type="ORF">SAMN04489710_11563</name>
</gene>
<accession>A0A1I1Y109</accession>
<proteinExistence type="predicted"/>
<organism evidence="2 3">
    <name type="scientific">Paracidovorax konjaci</name>
    <dbReference type="NCBI Taxonomy" id="32040"/>
    <lineage>
        <taxon>Bacteria</taxon>
        <taxon>Pseudomonadati</taxon>
        <taxon>Pseudomonadota</taxon>
        <taxon>Betaproteobacteria</taxon>
        <taxon>Burkholderiales</taxon>
        <taxon>Comamonadaceae</taxon>
        <taxon>Paracidovorax</taxon>
    </lineage>
</organism>
<dbReference type="Proteomes" id="UP000199517">
    <property type="component" value="Unassembled WGS sequence"/>
</dbReference>
<name>A0A1I1Y109_9BURK</name>
<evidence type="ECO:0000313" key="3">
    <source>
        <dbReference type="Proteomes" id="UP000199517"/>
    </source>
</evidence>
<dbReference type="EMBL" id="FOMQ01000015">
    <property type="protein sequence ID" value="SFE13234.1"/>
    <property type="molecule type" value="Genomic_DNA"/>
</dbReference>